<dbReference type="Gene3D" id="3.60.15.10">
    <property type="entry name" value="Ribonuclease Z/Hydroxyacylglutathione hydrolase-like"/>
    <property type="match status" value="1"/>
</dbReference>
<evidence type="ECO:0000313" key="2">
    <source>
        <dbReference type="Proteomes" id="UP000034803"/>
    </source>
</evidence>
<comment type="caution">
    <text evidence="1">The sequence shown here is derived from an EMBL/GenBank/DDBJ whole genome shotgun (WGS) entry which is preliminary data.</text>
</comment>
<proteinExistence type="predicted"/>
<dbReference type="InterPro" id="IPR036866">
    <property type="entry name" value="RibonucZ/Hydroxyglut_hydro"/>
</dbReference>
<organism evidence="1 2">
    <name type="scientific">Candidatus Woesebacteria bacterium GW2011_GWC2_31_9</name>
    <dbReference type="NCBI Taxonomy" id="1618586"/>
    <lineage>
        <taxon>Bacteria</taxon>
        <taxon>Candidatus Woeseibacteriota</taxon>
    </lineage>
</organism>
<dbReference type="AlphaFoldDB" id="A0A0F9YIW4"/>
<accession>A0A0F9YIW4</accession>
<dbReference type="Pfam" id="PF13483">
    <property type="entry name" value="Lactamase_B_3"/>
    <property type="match status" value="1"/>
</dbReference>
<protein>
    <submittedName>
        <fullName evidence="1">Putative Zn-dependent hydrolases of the beta-lactamase fold protein</fullName>
    </submittedName>
</protein>
<sequence>MALPMDITFISGQTFKIKGRTGITLTDPIGPTIESLNGEKKTFTGPGEYEVSGISIIGISTDDGTLFIYEVDGLRICHVGNLKKKLPENKLSFIGDIDILLTSIGPETIEIIQQIESYYVIPFDYESQEQLDKFLKDSGLTVEKMSKFSLKKEEIIEESSAQVIVLEKN</sequence>
<keyword evidence="1" id="KW-0378">Hydrolase</keyword>
<name>A0A0F9YIW4_9BACT</name>
<reference evidence="1 2" key="1">
    <citation type="journal article" date="2015" name="Nature">
        <title>rRNA introns, odd ribosomes, and small enigmatic genomes across a large radiation of phyla.</title>
        <authorList>
            <person name="Brown C.T."/>
            <person name="Hug L.A."/>
            <person name="Thomas B.C."/>
            <person name="Sharon I."/>
            <person name="Castelle C.J."/>
            <person name="Singh A."/>
            <person name="Wilkins M.J."/>
            <person name="Williams K.H."/>
            <person name="Banfield J.F."/>
        </authorList>
    </citation>
    <scope>NUCLEOTIDE SEQUENCE [LARGE SCALE GENOMIC DNA]</scope>
</reference>
<evidence type="ECO:0000313" key="1">
    <source>
        <dbReference type="EMBL" id="KKP31454.1"/>
    </source>
</evidence>
<dbReference type="EMBL" id="LBOI01000009">
    <property type="protein sequence ID" value="KKP31454.1"/>
    <property type="molecule type" value="Genomic_DNA"/>
</dbReference>
<dbReference type="Proteomes" id="UP000034803">
    <property type="component" value="Unassembled WGS sequence"/>
</dbReference>
<gene>
    <name evidence="1" type="ORF">UR21_C0009G0035</name>
</gene>
<dbReference type="GO" id="GO:0016787">
    <property type="term" value="F:hydrolase activity"/>
    <property type="evidence" value="ECO:0007669"/>
    <property type="project" value="UniProtKB-KW"/>
</dbReference>